<dbReference type="PANTHER" id="PTHR30537:SF5">
    <property type="entry name" value="HTH-TYPE TRANSCRIPTIONAL ACTIVATOR TTDR-RELATED"/>
    <property type="match status" value="1"/>
</dbReference>
<evidence type="ECO:0000256" key="2">
    <source>
        <dbReference type="ARBA" id="ARBA00009437"/>
    </source>
</evidence>
<evidence type="ECO:0000256" key="4">
    <source>
        <dbReference type="ARBA" id="ARBA00023015"/>
    </source>
</evidence>
<evidence type="ECO:0000313" key="9">
    <source>
        <dbReference type="Proteomes" id="UP000008311"/>
    </source>
</evidence>
<dbReference type="GO" id="GO:0016829">
    <property type="term" value="F:lyase activity"/>
    <property type="evidence" value="ECO:0007669"/>
    <property type="project" value="UniProtKB-KW"/>
</dbReference>
<keyword evidence="5" id="KW-0238">DNA-binding</keyword>
<dbReference type="FunFam" id="1.10.10.10:FF:000001">
    <property type="entry name" value="LysR family transcriptional regulator"/>
    <property type="match status" value="1"/>
</dbReference>
<dbReference type="InterPro" id="IPR058163">
    <property type="entry name" value="LysR-type_TF_proteobact-type"/>
</dbReference>
<comment type="function">
    <text evidence="1">Trans-acting transcriptional regulator of RuBisCO genes (rbcL and rbcS) expression.</text>
</comment>
<dbReference type="InterPro" id="IPR036390">
    <property type="entry name" value="WH_DNA-bd_sf"/>
</dbReference>
<organism evidence="8 9">
    <name type="scientific">Ricinus communis</name>
    <name type="common">Castor bean</name>
    <dbReference type="NCBI Taxonomy" id="3988"/>
    <lineage>
        <taxon>Eukaryota</taxon>
        <taxon>Viridiplantae</taxon>
        <taxon>Streptophyta</taxon>
        <taxon>Embryophyta</taxon>
        <taxon>Tracheophyta</taxon>
        <taxon>Spermatophyta</taxon>
        <taxon>Magnoliopsida</taxon>
        <taxon>eudicotyledons</taxon>
        <taxon>Gunneridae</taxon>
        <taxon>Pentapetalae</taxon>
        <taxon>rosids</taxon>
        <taxon>fabids</taxon>
        <taxon>Malpighiales</taxon>
        <taxon>Euphorbiaceae</taxon>
        <taxon>Acalyphoideae</taxon>
        <taxon>Acalypheae</taxon>
        <taxon>Ricinus</taxon>
    </lineage>
</organism>
<dbReference type="AlphaFoldDB" id="B9TA83"/>
<evidence type="ECO:0000256" key="1">
    <source>
        <dbReference type="ARBA" id="ARBA00003782"/>
    </source>
</evidence>
<dbReference type="Pfam" id="PF00126">
    <property type="entry name" value="HTH_1"/>
    <property type="match status" value="1"/>
</dbReference>
<proteinExistence type="inferred from homology"/>
<dbReference type="CDD" id="cd08474">
    <property type="entry name" value="PBP2_CrgA_like_5"/>
    <property type="match status" value="1"/>
</dbReference>
<sequence>MKQDHLDGVTTFVAVAEEKSFSAAAVRLGVTPSAISQTIRNLERRVGLALFNRNTRGVSLTEGGEQYFERVVPAVRELVAATEELGADSDKPMGLLRINVARAGQMVVLQPILRGFLDRYPDIRLDLSVENTLIDIVGRGFDAGIRFGNLVERDMVAIKVGPSISAWILASPDYLRRFGEPRHPRELIEHECVCFRLQSSGQIERWSFQKDDETIELAVNGRLIVNDSATLVQAGLDGIGIVYMINGYVERLVERGRLVRLLTDWSPTLPGFTLYYADRRRVPAKLRALIDYLREVGTTAQPAADLFAEQT</sequence>
<dbReference type="GO" id="GO:0003700">
    <property type="term" value="F:DNA-binding transcription factor activity"/>
    <property type="evidence" value="ECO:0007669"/>
    <property type="project" value="InterPro"/>
</dbReference>
<comment type="similarity">
    <text evidence="2">Belongs to the LysR transcriptional regulatory family.</text>
</comment>
<evidence type="ECO:0000256" key="5">
    <source>
        <dbReference type="ARBA" id="ARBA00023125"/>
    </source>
</evidence>
<evidence type="ECO:0000259" key="7">
    <source>
        <dbReference type="PROSITE" id="PS50931"/>
    </source>
</evidence>
<dbReference type="EMBL" id="EQ975596">
    <property type="protein sequence ID" value="EEF27233.1"/>
    <property type="molecule type" value="Genomic_DNA"/>
</dbReference>
<dbReference type="InParanoid" id="B9TA83"/>
<dbReference type="InterPro" id="IPR000847">
    <property type="entry name" value="LysR_HTH_N"/>
</dbReference>
<keyword evidence="8" id="KW-0456">Lyase</keyword>
<accession>B9TA83</accession>
<gene>
    <name evidence="8" type="ORF">RCOM_0100640</name>
</gene>
<dbReference type="Proteomes" id="UP000008311">
    <property type="component" value="Unassembled WGS sequence"/>
</dbReference>
<keyword evidence="9" id="KW-1185">Reference proteome</keyword>
<dbReference type="SUPFAM" id="SSF53850">
    <property type="entry name" value="Periplasmic binding protein-like II"/>
    <property type="match status" value="1"/>
</dbReference>
<evidence type="ECO:0000313" key="8">
    <source>
        <dbReference type="EMBL" id="EEF27233.1"/>
    </source>
</evidence>
<feature type="domain" description="HTH lysR-type" evidence="7">
    <location>
        <begin position="1"/>
        <end position="61"/>
    </location>
</feature>
<dbReference type="SUPFAM" id="SSF46785">
    <property type="entry name" value="Winged helix' DNA-binding domain"/>
    <property type="match status" value="1"/>
</dbReference>
<name>B9TA83_RICCO</name>
<protein>
    <recommendedName>
        <fullName evidence="3">Probable RuBisCO transcriptional regulator</fullName>
    </recommendedName>
</protein>
<reference evidence="9" key="1">
    <citation type="journal article" date="2010" name="Nat. Biotechnol.">
        <title>Draft genome sequence of the oilseed species Ricinus communis.</title>
        <authorList>
            <person name="Chan A.P."/>
            <person name="Crabtree J."/>
            <person name="Zhao Q."/>
            <person name="Lorenzi H."/>
            <person name="Orvis J."/>
            <person name="Puiu D."/>
            <person name="Melake-Berhan A."/>
            <person name="Jones K.M."/>
            <person name="Redman J."/>
            <person name="Chen G."/>
            <person name="Cahoon E.B."/>
            <person name="Gedil M."/>
            <person name="Stanke M."/>
            <person name="Haas B.J."/>
            <person name="Wortman J.R."/>
            <person name="Fraser-Liggett C.M."/>
            <person name="Ravel J."/>
            <person name="Rabinowicz P.D."/>
        </authorList>
    </citation>
    <scope>NUCLEOTIDE SEQUENCE [LARGE SCALE GENOMIC DNA]</scope>
    <source>
        <strain evidence="9">cv. Hale</strain>
    </source>
</reference>
<evidence type="ECO:0000256" key="3">
    <source>
        <dbReference type="ARBA" id="ARBA00018907"/>
    </source>
</evidence>
<dbReference type="PRINTS" id="PR00039">
    <property type="entry name" value="HTHLYSR"/>
</dbReference>
<dbReference type="PANTHER" id="PTHR30537">
    <property type="entry name" value="HTH-TYPE TRANSCRIPTIONAL REGULATOR"/>
    <property type="match status" value="1"/>
</dbReference>
<evidence type="ECO:0000256" key="6">
    <source>
        <dbReference type="ARBA" id="ARBA00023163"/>
    </source>
</evidence>
<dbReference type="InterPro" id="IPR036388">
    <property type="entry name" value="WH-like_DNA-bd_sf"/>
</dbReference>
<dbReference type="Gene3D" id="1.10.10.10">
    <property type="entry name" value="Winged helix-like DNA-binding domain superfamily/Winged helix DNA-binding domain"/>
    <property type="match status" value="1"/>
</dbReference>
<dbReference type="eggNOG" id="ENOG502SP1F">
    <property type="taxonomic scope" value="Eukaryota"/>
</dbReference>
<keyword evidence="4" id="KW-0805">Transcription regulation</keyword>
<keyword evidence="6" id="KW-0804">Transcription</keyword>
<dbReference type="Gene3D" id="3.40.190.290">
    <property type="match status" value="1"/>
</dbReference>
<dbReference type="InterPro" id="IPR005119">
    <property type="entry name" value="LysR_subst-bd"/>
</dbReference>
<dbReference type="Pfam" id="PF03466">
    <property type="entry name" value="LysR_substrate"/>
    <property type="match status" value="1"/>
</dbReference>
<dbReference type="GO" id="GO:0003677">
    <property type="term" value="F:DNA binding"/>
    <property type="evidence" value="ECO:0007669"/>
    <property type="project" value="UniProtKB-KW"/>
</dbReference>
<dbReference type="PROSITE" id="PS50931">
    <property type="entry name" value="HTH_LYSR"/>
    <property type="match status" value="1"/>
</dbReference>